<dbReference type="PROSITE" id="PS50005">
    <property type="entry name" value="TPR"/>
    <property type="match status" value="1"/>
</dbReference>
<dbReference type="RefSeq" id="XP_009050182.1">
    <property type="nucleotide sequence ID" value="XM_009051934.1"/>
</dbReference>
<dbReference type="PANTHER" id="PTHR44858">
    <property type="entry name" value="TETRATRICOPEPTIDE REPEAT PROTEIN 6"/>
    <property type="match status" value="1"/>
</dbReference>
<dbReference type="SMART" id="SM00028">
    <property type="entry name" value="TPR"/>
    <property type="match status" value="4"/>
</dbReference>
<dbReference type="InterPro" id="IPR019734">
    <property type="entry name" value="TPR_rpt"/>
</dbReference>
<dbReference type="OrthoDB" id="1914839at2759"/>
<organism evidence="5 6">
    <name type="scientific">Lottia gigantea</name>
    <name type="common">Giant owl limpet</name>
    <dbReference type="NCBI Taxonomy" id="225164"/>
    <lineage>
        <taxon>Eukaryota</taxon>
        <taxon>Metazoa</taxon>
        <taxon>Spiralia</taxon>
        <taxon>Lophotrochozoa</taxon>
        <taxon>Mollusca</taxon>
        <taxon>Gastropoda</taxon>
        <taxon>Patellogastropoda</taxon>
        <taxon>Lottioidea</taxon>
        <taxon>Lottiidae</taxon>
        <taxon>Lottia</taxon>
    </lineage>
</organism>
<dbReference type="HOGENOM" id="CLU_054845_0_0_1"/>
<evidence type="ECO:0000256" key="3">
    <source>
        <dbReference type="PROSITE-ProRule" id="PRU00339"/>
    </source>
</evidence>
<gene>
    <name evidence="5" type="ORF">LOTGIDRAFT_173857</name>
</gene>
<keyword evidence="1" id="KW-0677">Repeat</keyword>
<accession>V4AVM3</accession>
<dbReference type="PANTHER" id="PTHR44858:SF1">
    <property type="entry name" value="UDP-N-ACETYLGLUCOSAMINE--PEPTIDE N-ACETYLGLUCOSAMINYLTRANSFERASE SPINDLY-RELATED"/>
    <property type="match status" value="1"/>
</dbReference>
<keyword evidence="2 3" id="KW-0802">TPR repeat</keyword>
<dbReference type="CTD" id="20242555"/>
<dbReference type="Proteomes" id="UP000030746">
    <property type="component" value="Unassembled WGS sequence"/>
</dbReference>
<reference evidence="5 6" key="1">
    <citation type="journal article" date="2013" name="Nature">
        <title>Insights into bilaterian evolution from three spiralian genomes.</title>
        <authorList>
            <person name="Simakov O."/>
            <person name="Marletaz F."/>
            <person name="Cho S.J."/>
            <person name="Edsinger-Gonzales E."/>
            <person name="Havlak P."/>
            <person name="Hellsten U."/>
            <person name="Kuo D.H."/>
            <person name="Larsson T."/>
            <person name="Lv J."/>
            <person name="Arendt D."/>
            <person name="Savage R."/>
            <person name="Osoegawa K."/>
            <person name="de Jong P."/>
            <person name="Grimwood J."/>
            <person name="Chapman J.A."/>
            <person name="Shapiro H."/>
            <person name="Aerts A."/>
            <person name="Otillar R.P."/>
            <person name="Terry A.Y."/>
            <person name="Boore J.L."/>
            <person name="Grigoriev I.V."/>
            <person name="Lindberg D.R."/>
            <person name="Seaver E.C."/>
            <person name="Weisblat D.A."/>
            <person name="Putnam N.H."/>
            <person name="Rokhsar D.S."/>
        </authorList>
    </citation>
    <scope>NUCLEOTIDE SEQUENCE [LARGE SCALE GENOMIC DNA]</scope>
</reference>
<evidence type="ECO:0000256" key="1">
    <source>
        <dbReference type="ARBA" id="ARBA00022737"/>
    </source>
</evidence>
<dbReference type="InterPro" id="IPR050498">
    <property type="entry name" value="Ycf3"/>
</dbReference>
<evidence type="ECO:0000313" key="6">
    <source>
        <dbReference type="Proteomes" id="UP000030746"/>
    </source>
</evidence>
<feature type="repeat" description="TPR" evidence="3">
    <location>
        <begin position="72"/>
        <end position="105"/>
    </location>
</feature>
<dbReference type="Gene3D" id="1.25.40.10">
    <property type="entry name" value="Tetratricopeptide repeat domain"/>
    <property type="match status" value="2"/>
</dbReference>
<dbReference type="OMA" id="WRGDKLP"/>
<evidence type="ECO:0000256" key="4">
    <source>
        <dbReference type="SAM" id="MobiDB-lite"/>
    </source>
</evidence>
<dbReference type="AlphaFoldDB" id="V4AVM3"/>
<dbReference type="GeneID" id="20242555"/>
<dbReference type="SUPFAM" id="SSF48452">
    <property type="entry name" value="TPR-like"/>
    <property type="match status" value="1"/>
</dbReference>
<dbReference type="Pfam" id="PF13181">
    <property type="entry name" value="TPR_8"/>
    <property type="match status" value="1"/>
</dbReference>
<proteinExistence type="predicted"/>
<dbReference type="STRING" id="225164.V4AVM3"/>
<feature type="region of interest" description="Disordered" evidence="4">
    <location>
        <begin position="252"/>
        <end position="290"/>
    </location>
</feature>
<keyword evidence="6" id="KW-1185">Reference proteome</keyword>
<name>V4AVM3_LOTGI</name>
<feature type="compositionally biased region" description="Polar residues" evidence="4">
    <location>
        <begin position="270"/>
        <end position="280"/>
    </location>
</feature>
<sequence>MISFNEDDQWNFNSIEDLNQEATSYLRSAMIFERRKRWQKVIECYEKLLWLIDLKHFPEDYEAPPSYDMLLYELYNHLGVAYQHLDRHRKAISQYTRAFELVSIPKNGCLAGCVTNSCLMTPIMTRRAFAYIKIGNLVKALKDAEKAVVLDTKNPDVYCIRALVRSSREESSMALEDLDMALKIKPNHVCALMIRGSISRPLAEKMDPASQNFSTVSTFNHPNILEFFDRFFFTLSVPHTLTEVNLTPIRVPKQRNTGTNSRLEARPKTAQPTLTTSLSSDKGFRCGTASSRDQTEALARRNEYGLAVRKYMCRPKTASDFIAQLERDRQRKAEIASRARTITSQGLRLDSDTRKSLHSRVSSSKSLTFEPVQNYNMPVFTPIDLKNASRMYYKPWKGDKLPVADVKRFEPTPAFY</sequence>
<evidence type="ECO:0000256" key="2">
    <source>
        <dbReference type="ARBA" id="ARBA00022803"/>
    </source>
</evidence>
<dbReference type="KEGG" id="lgi:LOTGIDRAFT_173857"/>
<evidence type="ECO:0000313" key="5">
    <source>
        <dbReference type="EMBL" id="ESO99115.1"/>
    </source>
</evidence>
<dbReference type="EMBL" id="KB201131">
    <property type="protein sequence ID" value="ESO99115.1"/>
    <property type="molecule type" value="Genomic_DNA"/>
</dbReference>
<dbReference type="InterPro" id="IPR011990">
    <property type="entry name" value="TPR-like_helical_dom_sf"/>
</dbReference>
<protein>
    <submittedName>
        <fullName evidence="5">Uncharacterized protein</fullName>
    </submittedName>
</protein>